<keyword evidence="2" id="KW-1185">Reference proteome</keyword>
<organism evidence="1 2">
    <name type="scientific">Aduncisulcus paluster</name>
    <dbReference type="NCBI Taxonomy" id="2918883"/>
    <lineage>
        <taxon>Eukaryota</taxon>
        <taxon>Metamonada</taxon>
        <taxon>Carpediemonas-like organisms</taxon>
        <taxon>Aduncisulcus</taxon>
    </lineage>
</organism>
<protein>
    <submittedName>
        <fullName evidence="1">Uncharacterized protein</fullName>
    </submittedName>
</protein>
<proteinExistence type="predicted"/>
<evidence type="ECO:0000313" key="1">
    <source>
        <dbReference type="EMBL" id="GKT37240.1"/>
    </source>
</evidence>
<gene>
    <name evidence="1" type="ORF">ADUPG1_010067</name>
</gene>
<sequence length="66" mass="7618">MVLGTLRSLKMEEKYSVEVLEKHTDDFLQAAQSLKDSDDTDTKEILMDAYVKSLRPFPLKEDVKAR</sequence>
<accession>A0ABQ5L1M2</accession>
<comment type="caution">
    <text evidence="1">The sequence shown here is derived from an EMBL/GenBank/DDBJ whole genome shotgun (WGS) entry which is preliminary data.</text>
</comment>
<name>A0ABQ5L1M2_9EUKA</name>
<reference evidence="1" key="1">
    <citation type="submission" date="2022-03" db="EMBL/GenBank/DDBJ databases">
        <title>Draft genome sequence of Aduncisulcus paluster, a free-living microaerophilic Fornicata.</title>
        <authorList>
            <person name="Yuyama I."/>
            <person name="Kume K."/>
            <person name="Tamura T."/>
            <person name="Inagaki Y."/>
            <person name="Hashimoto T."/>
        </authorList>
    </citation>
    <scope>NUCLEOTIDE SEQUENCE</scope>
    <source>
        <strain evidence="1">NY0171</strain>
    </source>
</reference>
<dbReference type="EMBL" id="BQXS01011428">
    <property type="protein sequence ID" value="GKT37240.1"/>
    <property type="molecule type" value="Genomic_DNA"/>
</dbReference>
<evidence type="ECO:0000313" key="2">
    <source>
        <dbReference type="Proteomes" id="UP001057375"/>
    </source>
</evidence>
<dbReference type="Proteomes" id="UP001057375">
    <property type="component" value="Unassembled WGS sequence"/>
</dbReference>
<feature type="non-terminal residue" evidence="1">
    <location>
        <position position="66"/>
    </location>
</feature>